<evidence type="ECO:0000259" key="2">
    <source>
        <dbReference type="Pfam" id="PF09414"/>
    </source>
</evidence>
<dbReference type="GO" id="GO:0016301">
    <property type="term" value="F:kinase activity"/>
    <property type="evidence" value="ECO:0007669"/>
    <property type="project" value="UniProtKB-KW"/>
</dbReference>
<sequence>MRTPYPRTPHLPWSPGATADDVRATGAEWFAGREVVVTEKLDGENTTLYADGLHARSLDSAHHPSRAWVKGLHSRIGAGIPAGWRICGENLYARHSLAYEDLDSWFYGFSVWDGDHCLGWDESVHFLHGLGVPVPRVLWRGVFDERALRRLRLDTARQEGYVVRTAAGFPREDFGRCVGKWVRRGHVTTDAHWMYAPVVPNGLGPQAALWEVRSGAEPDPVALAAAVGVGAEAVGGAAVPSVVAEVAGRLDAAGRTGDARLAGVLAALLHRMPRTAVGARLAAGPVGMRAARRVADLVGLSPRLRRAFPDEERRAGLVRMAAAADLGVLHALAAAVGAGGDRVAVAEASECVEWSALYAQEEGLLGPEPLRPLRNGLRDALAGLDPDAADRCRAEALQLFAQGRISTAEEAVAATWRWRDGRFPRLVQLCGPSGSGKSTYARSLPGIDAYIALDDLRAARGNRADQRDNAGILREGLDRLDAALAAGGTVVWDATSLTGQQRGLTAAVARRRDALVTHVVPLVEEAELVRRNGAREHPVPPRVLASQLHRFSPPYPGDGQGHRIRYLGAGGDVEDAAGCAAPGPGPGNRVGPRVGRDRADADQ</sequence>
<dbReference type="Proteomes" id="UP000252004">
    <property type="component" value="Chromosome"/>
</dbReference>
<dbReference type="AlphaFoldDB" id="A0A344U2N1"/>
<dbReference type="PANTHER" id="PTHR43883:SF1">
    <property type="entry name" value="GLUCONOKINASE"/>
    <property type="match status" value="1"/>
</dbReference>
<evidence type="ECO:0000313" key="3">
    <source>
        <dbReference type="EMBL" id="AXE25152.1"/>
    </source>
</evidence>
<dbReference type="InterPro" id="IPR021122">
    <property type="entry name" value="RNA_ligase_dom_REL/Rnl2"/>
</dbReference>
<dbReference type="InterPro" id="IPR027417">
    <property type="entry name" value="P-loop_NTPase"/>
</dbReference>
<dbReference type="Pfam" id="PF09414">
    <property type="entry name" value="RNA_ligase"/>
    <property type="match status" value="1"/>
</dbReference>
<dbReference type="SUPFAM" id="SSF52540">
    <property type="entry name" value="P-loop containing nucleoside triphosphate hydrolases"/>
    <property type="match status" value="1"/>
</dbReference>
<gene>
    <name evidence="3" type="ORF">C0216_18380</name>
</gene>
<keyword evidence="3" id="KW-0418">Kinase</keyword>
<dbReference type="Gene3D" id="3.30.470.30">
    <property type="entry name" value="DNA ligase/mRNA capping enzyme"/>
    <property type="match status" value="1"/>
</dbReference>
<keyword evidence="4" id="KW-1185">Reference proteome</keyword>
<dbReference type="RefSeq" id="WP_114056338.1">
    <property type="nucleotide sequence ID" value="NZ_CP030862.1"/>
</dbReference>
<dbReference type="SUPFAM" id="SSF56091">
    <property type="entry name" value="DNA ligase/mRNA capping enzyme, catalytic domain"/>
    <property type="match status" value="1"/>
</dbReference>
<feature type="compositionally biased region" description="Low complexity" evidence="1">
    <location>
        <begin position="576"/>
        <end position="593"/>
    </location>
</feature>
<feature type="domain" description="RNA ligase" evidence="2">
    <location>
        <begin position="33"/>
        <end position="182"/>
    </location>
</feature>
<dbReference type="OrthoDB" id="255834at2"/>
<dbReference type="KEGG" id="sgz:C0216_18380"/>
<dbReference type="PANTHER" id="PTHR43883">
    <property type="entry name" value="SLR0207 PROTEIN"/>
    <property type="match status" value="1"/>
</dbReference>
<name>A0A344U2N1_9ACTN</name>
<proteinExistence type="predicted"/>
<dbReference type="InterPro" id="IPR052732">
    <property type="entry name" value="Cell-binding_unc_protein"/>
</dbReference>
<keyword evidence="3" id="KW-0808">Transferase</keyword>
<reference evidence="3 4" key="1">
    <citation type="submission" date="2018-01" db="EMBL/GenBank/DDBJ databases">
        <title>Draft genome Sequence of streptomyces globosus LZH-48.</title>
        <authorList>
            <person name="Ran K."/>
            <person name="Li Z."/>
            <person name="Wei S."/>
            <person name="Dong R."/>
        </authorList>
    </citation>
    <scope>NUCLEOTIDE SEQUENCE [LARGE SCALE GENOMIC DNA]</scope>
    <source>
        <strain evidence="3 4">LZH-48</strain>
    </source>
</reference>
<protein>
    <submittedName>
        <fullName evidence="3">Kinase</fullName>
    </submittedName>
</protein>
<accession>A0A344U2N1</accession>
<dbReference type="EMBL" id="CP030862">
    <property type="protein sequence ID" value="AXE25152.1"/>
    <property type="molecule type" value="Genomic_DNA"/>
</dbReference>
<evidence type="ECO:0000313" key="4">
    <source>
        <dbReference type="Proteomes" id="UP000252004"/>
    </source>
</evidence>
<feature type="region of interest" description="Disordered" evidence="1">
    <location>
        <begin position="575"/>
        <end position="603"/>
    </location>
</feature>
<evidence type="ECO:0000256" key="1">
    <source>
        <dbReference type="SAM" id="MobiDB-lite"/>
    </source>
</evidence>
<dbReference type="Gene3D" id="3.40.50.300">
    <property type="entry name" value="P-loop containing nucleotide triphosphate hydrolases"/>
    <property type="match status" value="1"/>
</dbReference>
<feature type="compositionally biased region" description="Basic and acidic residues" evidence="1">
    <location>
        <begin position="594"/>
        <end position="603"/>
    </location>
</feature>
<dbReference type="Pfam" id="PF13671">
    <property type="entry name" value="AAA_33"/>
    <property type="match status" value="1"/>
</dbReference>
<organism evidence="3 4">
    <name type="scientific">Streptomyces globosus</name>
    <dbReference type="NCBI Taxonomy" id="68209"/>
    <lineage>
        <taxon>Bacteria</taxon>
        <taxon>Bacillati</taxon>
        <taxon>Actinomycetota</taxon>
        <taxon>Actinomycetes</taxon>
        <taxon>Kitasatosporales</taxon>
        <taxon>Streptomycetaceae</taxon>
        <taxon>Streptomyces</taxon>
    </lineage>
</organism>